<dbReference type="Proteomes" id="UP000030428">
    <property type="component" value="Unassembled WGS sequence"/>
</dbReference>
<dbReference type="InterPro" id="IPR027417">
    <property type="entry name" value="P-loop_NTPase"/>
</dbReference>
<accession>A0A4E0QSQ6</accession>
<reference evidence="1 2" key="1">
    <citation type="journal article" date="2016" name="Front. Microbiol.">
        <title>Single-Cell (Meta-)Genomics of a Dimorphic Candidatus Thiomargarita nelsonii Reveals Genomic Plasticity.</title>
        <authorList>
            <person name="Flood B.E."/>
            <person name="Fliss P."/>
            <person name="Jones D.S."/>
            <person name="Dick G.J."/>
            <person name="Jain S."/>
            <person name="Kaster A.K."/>
            <person name="Winkel M."/>
            <person name="Mussmann M."/>
            <person name="Bailey J."/>
        </authorList>
    </citation>
    <scope>NUCLEOTIDE SEQUENCE [LARGE SCALE GENOMIC DNA]</scope>
    <source>
        <strain evidence="1">Hydrate Ridge</strain>
    </source>
</reference>
<dbReference type="Gene3D" id="3.40.50.300">
    <property type="entry name" value="P-loop containing nucleotide triphosphate hydrolases"/>
    <property type="match status" value="1"/>
</dbReference>
<evidence type="ECO:0000313" key="2">
    <source>
        <dbReference type="Proteomes" id="UP000030428"/>
    </source>
</evidence>
<dbReference type="SUPFAM" id="SSF53795">
    <property type="entry name" value="PEP carboxykinase-like"/>
    <property type="match status" value="1"/>
</dbReference>
<evidence type="ECO:0008006" key="3">
    <source>
        <dbReference type="Google" id="ProtNLM"/>
    </source>
</evidence>
<sequence length="354" mass="40425">MKKDIVLRLSIEVLKDLKANASYSDEYCFFGINFTVKFDSLLASEHYYNTYRHFKADLSREVSGNCDTYYVISDAASISQPLVIVESETVTILQDIFLKGSNQRRFKLDRLNHKHNSCYAVTDTFLSDKPTMIVEENACVILDLQLWNSYAEQIIFNTILFQIPNHYLLHAGVVSWEDKGIVICGASNQGKSTLTLKLVENGFKFFSDEVASIDLSSCELSPFPRALGFREDTLAKFPALKGLNERDSAKTLNGEDKWTVDIETICPDSLGRKCQVRYLIFLNGFSKVPKLTPISKFEVLFESLKYSRTSEEEPFKHLMAMSNVVQEAECYQFVLGDREENVRVLKDLVERKNV</sequence>
<dbReference type="AlphaFoldDB" id="A0A4E0QSQ6"/>
<keyword evidence="2" id="KW-1185">Reference proteome</keyword>
<protein>
    <recommendedName>
        <fullName evidence="3">HPr kinase</fullName>
    </recommendedName>
</protein>
<proteinExistence type="predicted"/>
<dbReference type="EMBL" id="JSZA02000069">
    <property type="protein sequence ID" value="TGO02860.1"/>
    <property type="molecule type" value="Genomic_DNA"/>
</dbReference>
<gene>
    <name evidence="1" type="ORF">PN36_17925</name>
</gene>
<comment type="caution">
    <text evidence="1">The sequence shown here is derived from an EMBL/GenBank/DDBJ whole genome shotgun (WGS) entry which is preliminary data.</text>
</comment>
<name>A0A4E0QSQ6_9GAMM</name>
<organism evidence="1 2">
    <name type="scientific">Candidatus Thiomargarita nelsonii</name>
    <dbReference type="NCBI Taxonomy" id="1003181"/>
    <lineage>
        <taxon>Bacteria</taxon>
        <taxon>Pseudomonadati</taxon>
        <taxon>Pseudomonadota</taxon>
        <taxon>Gammaproteobacteria</taxon>
        <taxon>Thiotrichales</taxon>
        <taxon>Thiotrichaceae</taxon>
        <taxon>Thiomargarita</taxon>
    </lineage>
</organism>
<evidence type="ECO:0000313" key="1">
    <source>
        <dbReference type="EMBL" id="TGO02860.1"/>
    </source>
</evidence>